<organism evidence="2 3">
    <name type="scientific">Rubrivirga litoralis</name>
    <dbReference type="NCBI Taxonomy" id="3075598"/>
    <lineage>
        <taxon>Bacteria</taxon>
        <taxon>Pseudomonadati</taxon>
        <taxon>Rhodothermota</taxon>
        <taxon>Rhodothermia</taxon>
        <taxon>Rhodothermales</taxon>
        <taxon>Rubricoccaceae</taxon>
        <taxon>Rubrivirga</taxon>
    </lineage>
</organism>
<gene>
    <name evidence="2" type="ORF">RM540_07405</name>
</gene>
<keyword evidence="1" id="KW-0812">Transmembrane</keyword>
<dbReference type="RefSeq" id="WP_311662916.1">
    <property type="nucleotide sequence ID" value="NZ_JAVRHT010000014.1"/>
</dbReference>
<evidence type="ECO:0000313" key="2">
    <source>
        <dbReference type="EMBL" id="MDT0631573.1"/>
    </source>
</evidence>
<feature type="transmembrane region" description="Helical" evidence="1">
    <location>
        <begin position="67"/>
        <end position="85"/>
    </location>
</feature>
<proteinExistence type="predicted"/>
<protein>
    <recommendedName>
        <fullName evidence="4">PH domain-containing protein</fullName>
    </recommendedName>
</protein>
<keyword evidence="1" id="KW-1133">Transmembrane helix</keyword>
<dbReference type="EMBL" id="JAVRHT010000014">
    <property type="protein sequence ID" value="MDT0631573.1"/>
    <property type="molecule type" value="Genomic_DNA"/>
</dbReference>
<feature type="transmembrane region" description="Helical" evidence="1">
    <location>
        <begin position="43"/>
        <end position="61"/>
    </location>
</feature>
<evidence type="ECO:0000256" key="1">
    <source>
        <dbReference type="SAM" id="Phobius"/>
    </source>
</evidence>
<comment type="caution">
    <text evidence="2">The sequence shown here is derived from an EMBL/GenBank/DDBJ whole genome shotgun (WGS) entry which is preliminary data.</text>
</comment>
<dbReference type="Proteomes" id="UP001267426">
    <property type="component" value="Unassembled WGS sequence"/>
</dbReference>
<keyword evidence="3" id="KW-1185">Reference proteome</keyword>
<accession>A0ABU3BQK5</accession>
<reference evidence="2 3" key="1">
    <citation type="submission" date="2023-09" db="EMBL/GenBank/DDBJ databases">
        <authorList>
            <person name="Rey-Velasco X."/>
        </authorList>
    </citation>
    <scope>NUCLEOTIDE SEQUENCE [LARGE SCALE GENOMIC DNA]</scope>
    <source>
        <strain evidence="2 3">F394</strain>
    </source>
</reference>
<evidence type="ECO:0008006" key="4">
    <source>
        <dbReference type="Google" id="ProtNLM"/>
    </source>
</evidence>
<name>A0ABU3BQK5_9BACT</name>
<sequence>MDPAPPRSQAAPPRPPLGGAVVFASVHHPGVVGRPYLALEAQARPVALALLVVMTVGLAAALQGEAILWPFVTGTALAYALAAAYGQSTLVRTPAEVEVRGPFAAVRSVWSVAGARGRGGLAPVHSARLVHGELLVGLGDYVTTLRREDWPDFDGLVDALRGAAGAGRALAGGAG</sequence>
<keyword evidence="1" id="KW-0472">Membrane</keyword>
<evidence type="ECO:0000313" key="3">
    <source>
        <dbReference type="Proteomes" id="UP001267426"/>
    </source>
</evidence>